<feature type="transmembrane region" description="Helical" evidence="1">
    <location>
        <begin position="90"/>
        <end position="116"/>
    </location>
</feature>
<accession>A0ABX8DC60</accession>
<organism evidence="2 3">
    <name type="scientific">Cellulomonas wangleii</name>
    <dbReference type="NCBI Taxonomy" id="2816956"/>
    <lineage>
        <taxon>Bacteria</taxon>
        <taxon>Bacillati</taxon>
        <taxon>Actinomycetota</taxon>
        <taxon>Actinomycetes</taxon>
        <taxon>Micrococcales</taxon>
        <taxon>Cellulomonadaceae</taxon>
        <taxon>Cellulomonas</taxon>
    </lineage>
</organism>
<keyword evidence="1" id="KW-0812">Transmembrane</keyword>
<dbReference type="PANTHER" id="PTHR37314:SF4">
    <property type="entry name" value="UPF0700 TRANSMEMBRANE PROTEIN YOAK"/>
    <property type="match status" value="1"/>
</dbReference>
<sequence length="242" mass="23507">MPGDGAAAPRDAVSAALLLLTAASGALDAVTYLALDHAFAANMTGNVLFLGFALAGAGDVPLAGTVVALAAFVVGAVVGGRSVPRTSSPAVARATVATLAALTVAMVLVGGAWLAVPRLGQTTVLVTTGLLAGLSGVQAAAVKPLGNAAITTVVVTGTLVDLARDSRVAGAPSGPRHVRRDRALAVVALMAGAALGAVLVRELTAPLALGGSVLLRAAAVVVLARAARGERDAAPTAGPGRR</sequence>
<keyword evidence="1" id="KW-0472">Membrane</keyword>
<gene>
    <name evidence="2" type="ORF">KG103_08740</name>
</gene>
<keyword evidence="3" id="KW-1185">Reference proteome</keyword>
<feature type="transmembrane region" description="Helical" evidence="1">
    <location>
        <begin position="183"/>
        <end position="200"/>
    </location>
</feature>
<dbReference type="EMBL" id="CP074405">
    <property type="protein sequence ID" value="QVI63887.1"/>
    <property type="molecule type" value="Genomic_DNA"/>
</dbReference>
<dbReference type="InterPro" id="IPR010699">
    <property type="entry name" value="DUF1275"/>
</dbReference>
<dbReference type="RefSeq" id="WP_207342052.1">
    <property type="nucleotide sequence ID" value="NZ_CP074405.1"/>
</dbReference>
<feature type="transmembrane region" description="Helical" evidence="1">
    <location>
        <begin position="47"/>
        <end position="78"/>
    </location>
</feature>
<keyword evidence="1" id="KW-1133">Transmembrane helix</keyword>
<evidence type="ECO:0000256" key="1">
    <source>
        <dbReference type="SAM" id="Phobius"/>
    </source>
</evidence>
<feature type="transmembrane region" description="Helical" evidence="1">
    <location>
        <begin position="12"/>
        <end position="35"/>
    </location>
</feature>
<dbReference type="PANTHER" id="PTHR37314">
    <property type="entry name" value="SLR0142 PROTEIN"/>
    <property type="match status" value="1"/>
</dbReference>
<feature type="transmembrane region" description="Helical" evidence="1">
    <location>
        <begin position="206"/>
        <end position="224"/>
    </location>
</feature>
<protein>
    <submittedName>
        <fullName evidence="2">DUF1275 domain-containing protein</fullName>
    </submittedName>
</protein>
<reference evidence="2 3" key="1">
    <citation type="submission" date="2021-05" db="EMBL/GenBank/DDBJ databases">
        <title>Novel species in genus Cellulomonas.</title>
        <authorList>
            <person name="Zhang G."/>
        </authorList>
    </citation>
    <scope>NUCLEOTIDE SEQUENCE [LARGE SCALE GENOMIC DNA]</scope>
    <source>
        <strain evidence="3">zg-ZUI222</strain>
    </source>
</reference>
<dbReference type="Proteomes" id="UP000677804">
    <property type="component" value="Chromosome"/>
</dbReference>
<name>A0ABX8DC60_9CELL</name>
<proteinExistence type="predicted"/>
<evidence type="ECO:0000313" key="2">
    <source>
        <dbReference type="EMBL" id="QVI63887.1"/>
    </source>
</evidence>
<evidence type="ECO:0000313" key="3">
    <source>
        <dbReference type="Proteomes" id="UP000677804"/>
    </source>
</evidence>
<dbReference type="Pfam" id="PF06912">
    <property type="entry name" value="DUF1275"/>
    <property type="match status" value="1"/>
</dbReference>